<feature type="domain" description="Transposase IS200-like" evidence="1">
    <location>
        <begin position="9"/>
        <end position="137"/>
    </location>
</feature>
<gene>
    <name evidence="2" type="ORF">HCG48_25135</name>
</gene>
<dbReference type="PANTHER" id="PTHR36966:SF1">
    <property type="entry name" value="REP-ASSOCIATED TYROSINE TRANSPOSASE"/>
    <property type="match status" value="1"/>
</dbReference>
<protein>
    <submittedName>
        <fullName evidence="2">Transposase</fullName>
    </submittedName>
</protein>
<organism evidence="2 3">
    <name type="scientific">Oxynema aestuarii AP17</name>
    <dbReference type="NCBI Taxonomy" id="2064643"/>
    <lineage>
        <taxon>Bacteria</taxon>
        <taxon>Bacillati</taxon>
        <taxon>Cyanobacteriota</taxon>
        <taxon>Cyanophyceae</taxon>
        <taxon>Oscillatoriophycideae</taxon>
        <taxon>Oscillatoriales</taxon>
        <taxon>Oscillatoriaceae</taxon>
        <taxon>Oxynema</taxon>
        <taxon>Oxynema aestuarii</taxon>
    </lineage>
</organism>
<accession>A0A6H1U3L5</accession>
<dbReference type="GO" id="GO:0006313">
    <property type="term" value="P:DNA transposition"/>
    <property type="evidence" value="ECO:0007669"/>
    <property type="project" value="InterPro"/>
</dbReference>
<dbReference type="InterPro" id="IPR052715">
    <property type="entry name" value="RAYT_transposase"/>
</dbReference>
<dbReference type="AlphaFoldDB" id="A0A6H1U3L5"/>
<evidence type="ECO:0000313" key="2">
    <source>
        <dbReference type="EMBL" id="QIZ73478.1"/>
    </source>
</evidence>
<name>A0A6H1U3L5_9CYAN</name>
<evidence type="ECO:0000259" key="1">
    <source>
        <dbReference type="SMART" id="SM01321"/>
    </source>
</evidence>
<dbReference type="EMBL" id="CP051167">
    <property type="protein sequence ID" value="QIZ73478.1"/>
    <property type="molecule type" value="Genomic_DNA"/>
</dbReference>
<dbReference type="RefSeq" id="WP_168571624.1">
    <property type="nucleotide sequence ID" value="NZ_CP051167.1"/>
</dbReference>
<dbReference type="Gene3D" id="3.30.70.1290">
    <property type="entry name" value="Transposase IS200-like"/>
    <property type="match status" value="1"/>
</dbReference>
<dbReference type="InterPro" id="IPR002686">
    <property type="entry name" value="Transposase_17"/>
</dbReference>
<dbReference type="InterPro" id="IPR036515">
    <property type="entry name" value="Transposase_17_sf"/>
</dbReference>
<dbReference type="NCBIfam" id="NF047646">
    <property type="entry name" value="REP_Tyr_transpos"/>
    <property type="match status" value="1"/>
</dbReference>
<proteinExistence type="predicted"/>
<dbReference type="GO" id="GO:0004803">
    <property type="term" value="F:transposase activity"/>
    <property type="evidence" value="ECO:0007669"/>
    <property type="project" value="InterPro"/>
</dbReference>
<dbReference type="Pfam" id="PF01797">
    <property type="entry name" value="Y1_Tnp"/>
    <property type="match status" value="1"/>
</dbReference>
<dbReference type="GO" id="GO:0043565">
    <property type="term" value="F:sequence-specific DNA binding"/>
    <property type="evidence" value="ECO:0007669"/>
    <property type="project" value="TreeGrafter"/>
</dbReference>
<dbReference type="PANTHER" id="PTHR36966">
    <property type="entry name" value="REP-ASSOCIATED TYROSINE TRANSPOSASE"/>
    <property type="match status" value="1"/>
</dbReference>
<dbReference type="SMART" id="SM01321">
    <property type="entry name" value="Y1_Tnp"/>
    <property type="match status" value="1"/>
</dbReference>
<evidence type="ECO:0000313" key="3">
    <source>
        <dbReference type="Proteomes" id="UP000500857"/>
    </source>
</evidence>
<reference evidence="2 3" key="1">
    <citation type="submission" date="2020-04" db="EMBL/GenBank/DDBJ databases">
        <authorList>
            <person name="Basu S."/>
            <person name="Maruthanayagam V."/>
            <person name="Chakraborty S."/>
            <person name="Pramanik A."/>
            <person name="Mukherjee J."/>
            <person name="Brink B."/>
        </authorList>
    </citation>
    <scope>NUCLEOTIDE SEQUENCE [LARGE SCALE GENOMIC DNA]</scope>
    <source>
        <strain evidence="2 3">AP17</strain>
    </source>
</reference>
<dbReference type="SUPFAM" id="SSF143422">
    <property type="entry name" value="Transposase IS200-like"/>
    <property type="match status" value="1"/>
</dbReference>
<dbReference type="KEGG" id="oxy:HCG48_25135"/>
<keyword evidence="3" id="KW-1185">Reference proteome</keyword>
<dbReference type="Proteomes" id="UP000500857">
    <property type="component" value="Chromosome"/>
</dbReference>
<sequence>MPQYRRARIPNSIIFITCVTYQRQPLFQNPDNIQLLRNALAQTKEERPFTIMAAVILPDHLHFLWKLPEPDCNYSARVGRMKVLFTRAVRGDAEIPQNLSASRRKHRERDVWQRRFWERSLCDQQEINHYLDYIHYNPVKHGLVACPHAWEYSSFSRYVTQGKYSEDWACQCQGCASKIPDFSDIINYVGE</sequence>